<keyword evidence="3" id="KW-1133">Transmembrane helix</keyword>
<evidence type="ECO:0000259" key="4">
    <source>
        <dbReference type="PROSITE" id="PS50855"/>
    </source>
</evidence>
<keyword evidence="2" id="KW-0249">Electron transport</keyword>
<feature type="transmembrane region" description="Helical" evidence="3">
    <location>
        <begin position="21"/>
        <end position="42"/>
    </location>
</feature>
<feature type="transmembrane region" description="Helical" evidence="3">
    <location>
        <begin position="75"/>
        <end position="94"/>
    </location>
</feature>
<feature type="transmembrane region" description="Helical" evidence="3">
    <location>
        <begin position="275"/>
        <end position="295"/>
    </location>
</feature>
<evidence type="ECO:0000313" key="5">
    <source>
        <dbReference type="EMBL" id="MFD2169083.1"/>
    </source>
</evidence>
<evidence type="ECO:0000256" key="2">
    <source>
        <dbReference type="ARBA" id="ARBA00022982"/>
    </source>
</evidence>
<reference evidence="6" key="1">
    <citation type="journal article" date="2019" name="Int. J. Syst. Evol. Microbiol.">
        <title>The Global Catalogue of Microorganisms (GCM) 10K type strain sequencing project: providing services to taxonomists for standard genome sequencing and annotation.</title>
        <authorList>
            <consortium name="The Broad Institute Genomics Platform"/>
            <consortium name="The Broad Institute Genome Sequencing Center for Infectious Disease"/>
            <person name="Wu L."/>
            <person name="Ma J."/>
        </authorList>
    </citation>
    <scope>NUCLEOTIDE SEQUENCE [LARGE SCALE GENOMIC DNA]</scope>
    <source>
        <strain evidence="6">CGMCC 1.13574</strain>
    </source>
</reference>
<dbReference type="PROSITE" id="PS50855">
    <property type="entry name" value="COX1"/>
    <property type="match status" value="1"/>
</dbReference>
<dbReference type="Gene3D" id="1.20.210.10">
    <property type="entry name" value="Cytochrome c oxidase-like, subunit I domain"/>
    <property type="match status" value="1"/>
</dbReference>
<keyword evidence="3" id="KW-0472">Membrane</keyword>
<proteinExistence type="predicted"/>
<feature type="transmembrane region" description="Helical" evidence="3">
    <location>
        <begin position="167"/>
        <end position="186"/>
    </location>
</feature>
<dbReference type="InterPro" id="IPR000883">
    <property type="entry name" value="Cyt_C_Oxase_1"/>
</dbReference>
<evidence type="ECO:0000313" key="6">
    <source>
        <dbReference type="Proteomes" id="UP001597343"/>
    </source>
</evidence>
<evidence type="ECO:0000256" key="1">
    <source>
        <dbReference type="ARBA" id="ARBA00022660"/>
    </source>
</evidence>
<feature type="transmembrane region" description="Helical" evidence="3">
    <location>
        <begin position="388"/>
        <end position="409"/>
    </location>
</feature>
<keyword evidence="6" id="KW-1185">Reference proteome</keyword>
<dbReference type="PANTHER" id="PTHR10422:SF29">
    <property type="entry name" value="CYTOCHROME C OXIDASE SUBUNIT 1 HOMOLOG, BACTEROID"/>
    <property type="match status" value="1"/>
</dbReference>
<protein>
    <submittedName>
        <fullName evidence="5">Cbb3-type cytochrome c oxidase subunit I</fullName>
    </submittedName>
</protein>
<dbReference type="RefSeq" id="WP_386044133.1">
    <property type="nucleotide sequence ID" value="NZ_JBHUIO010000002.1"/>
</dbReference>
<sequence length="474" mass="53526">MAQSATTALSAYPKGSATVKFFFYFSLFYLLLSMVMGLIVALKSVNPDFLTGSRFLQEILSYGRLRPTHVNTAVIGWQTTAFLGIMFYGVPVLAKAPLYSEKMGMFTAVYWNLNYIIGAASILSGYQTGVEYAEMPLLFDIGVVICVVLTFWNLFQTLVRRNERMLYVSIWYWMASIMFLGIVYIIGNIPAGWAGSGAAQMGYYYFYMHNIIGLWITVVGVGTLYYLLPKLSDRPIYSHKLSLIGFWTIAAFYVWNGPHHLINGPIPVWLMKAGIIPSLLLLIPVWSVLANVIGTMKGVWYKVSQNAPLKFLLTGALFYGLACIQGPFQSLMGPHAILHFTYWTVGHAHMPLFGGFSLIQFAAIYYILPRIAYRHIYSRPLMNWHYWLSVLGFIIFGFAMWTAGIIQGFEWMDGKQLGASFVEMMQSLHIFLISRAVGGSLMFLGQIIFVWNVYKTVKSGRLIEADDPILRKTS</sequence>
<keyword evidence="3" id="KW-0812">Transmembrane</keyword>
<dbReference type="Pfam" id="PF00115">
    <property type="entry name" value="COX1"/>
    <property type="match status" value="1"/>
</dbReference>
<comment type="caution">
    <text evidence="5">The sequence shown here is derived from an EMBL/GenBank/DDBJ whole genome shotgun (WGS) entry which is preliminary data.</text>
</comment>
<accession>A0ABW4ZTM1</accession>
<feature type="transmembrane region" description="Helical" evidence="3">
    <location>
        <begin position="429"/>
        <end position="454"/>
    </location>
</feature>
<dbReference type="InterPro" id="IPR023616">
    <property type="entry name" value="Cyt_c_oxase-like_su1_dom"/>
</dbReference>
<evidence type="ECO:0000256" key="3">
    <source>
        <dbReference type="SAM" id="Phobius"/>
    </source>
</evidence>
<feature type="transmembrane region" description="Helical" evidence="3">
    <location>
        <begin position="106"/>
        <end position="125"/>
    </location>
</feature>
<feature type="transmembrane region" description="Helical" evidence="3">
    <location>
        <begin position="206"/>
        <end position="228"/>
    </location>
</feature>
<name>A0ABW4ZTM1_9BACL</name>
<feature type="transmembrane region" description="Helical" evidence="3">
    <location>
        <begin position="237"/>
        <end position="255"/>
    </location>
</feature>
<dbReference type="Proteomes" id="UP001597343">
    <property type="component" value="Unassembled WGS sequence"/>
</dbReference>
<keyword evidence="1" id="KW-0813">Transport</keyword>
<dbReference type="InterPro" id="IPR036927">
    <property type="entry name" value="Cyt_c_oxase-like_su1_sf"/>
</dbReference>
<feature type="transmembrane region" description="Helical" evidence="3">
    <location>
        <begin position="348"/>
        <end position="368"/>
    </location>
</feature>
<dbReference type="PANTHER" id="PTHR10422">
    <property type="entry name" value="CYTOCHROME C OXIDASE SUBUNIT 1"/>
    <property type="match status" value="1"/>
</dbReference>
<dbReference type="EMBL" id="JBHUIO010000002">
    <property type="protein sequence ID" value="MFD2169083.1"/>
    <property type="molecule type" value="Genomic_DNA"/>
</dbReference>
<gene>
    <name evidence="5" type="ORF">ACFSOY_03505</name>
</gene>
<feature type="transmembrane region" description="Helical" evidence="3">
    <location>
        <begin position="137"/>
        <end position="155"/>
    </location>
</feature>
<dbReference type="SUPFAM" id="SSF81442">
    <property type="entry name" value="Cytochrome c oxidase subunit I-like"/>
    <property type="match status" value="1"/>
</dbReference>
<keyword evidence="1" id="KW-0679">Respiratory chain</keyword>
<organism evidence="5 6">
    <name type="scientific">Tumebacillus lipolyticus</name>
    <dbReference type="NCBI Taxonomy" id="1280370"/>
    <lineage>
        <taxon>Bacteria</taxon>
        <taxon>Bacillati</taxon>
        <taxon>Bacillota</taxon>
        <taxon>Bacilli</taxon>
        <taxon>Bacillales</taxon>
        <taxon>Alicyclobacillaceae</taxon>
        <taxon>Tumebacillus</taxon>
    </lineage>
</organism>
<feature type="domain" description="Cytochrome oxidase subunit I profile" evidence="4">
    <location>
        <begin position="1"/>
        <end position="474"/>
    </location>
</feature>
<feature type="transmembrane region" description="Helical" evidence="3">
    <location>
        <begin position="307"/>
        <end position="328"/>
    </location>
</feature>